<gene>
    <name evidence="2" type="ORF">OSTQU699_LOCUS8789</name>
</gene>
<evidence type="ECO:0000256" key="1">
    <source>
        <dbReference type="SAM" id="SignalP"/>
    </source>
</evidence>
<feature type="chain" id="PRO_5035933807" evidence="1">
    <location>
        <begin position="29"/>
        <end position="258"/>
    </location>
</feature>
<comment type="caution">
    <text evidence="2">The sequence shown here is derived from an EMBL/GenBank/DDBJ whole genome shotgun (WGS) entry which is preliminary data.</text>
</comment>
<organism evidence="2 3">
    <name type="scientific">Ostreobium quekettii</name>
    <dbReference type="NCBI Taxonomy" id="121088"/>
    <lineage>
        <taxon>Eukaryota</taxon>
        <taxon>Viridiplantae</taxon>
        <taxon>Chlorophyta</taxon>
        <taxon>core chlorophytes</taxon>
        <taxon>Ulvophyceae</taxon>
        <taxon>TCBD clade</taxon>
        <taxon>Bryopsidales</taxon>
        <taxon>Ostreobineae</taxon>
        <taxon>Ostreobiaceae</taxon>
        <taxon>Ostreobium</taxon>
    </lineage>
</organism>
<accession>A0A8S1JGZ8</accession>
<feature type="signal peptide" evidence="1">
    <location>
        <begin position="1"/>
        <end position="28"/>
    </location>
</feature>
<reference evidence="2" key="1">
    <citation type="submission" date="2020-12" db="EMBL/GenBank/DDBJ databases">
        <authorList>
            <person name="Iha C."/>
        </authorList>
    </citation>
    <scope>NUCLEOTIDE SEQUENCE</scope>
</reference>
<feature type="non-terminal residue" evidence="2">
    <location>
        <position position="1"/>
    </location>
</feature>
<protein>
    <submittedName>
        <fullName evidence="2">Uncharacterized protein</fullName>
    </submittedName>
</protein>
<proteinExistence type="predicted"/>
<keyword evidence="3" id="KW-1185">Reference proteome</keyword>
<dbReference type="InterPro" id="IPR028082">
    <property type="entry name" value="Peripla_BP_I"/>
</dbReference>
<sequence>MGAQPRGRCEVWRARWALILSCILAARACLCREVNVFRAGAVLTERGQGHTDEMQEAREGYELFVQRASLLNNGKGFRVRGRDGAELFFKFRFVSKDDGGDARRHELELMDLLHGDEAVHFVFGSHPEFAESETRICQNASRLNYHCCVGPDEIYSQGFEYVFGIPASNTRYTQLALRRMALRNLQKVAIIYREDNPFTRTTCEAAIDFATDPTKSYSGAFKLSITEVYNRTKIREQREEISGVPLHVGEALDLEAHF</sequence>
<evidence type="ECO:0000313" key="2">
    <source>
        <dbReference type="EMBL" id="CAD7703432.1"/>
    </source>
</evidence>
<dbReference type="Proteomes" id="UP000708148">
    <property type="component" value="Unassembled WGS sequence"/>
</dbReference>
<dbReference type="OrthoDB" id="545124at2759"/>
<dbReference type="SUPFAM" id="SSF53822">
    <property type="entry name" value="Periplasmic binding protein-like I"/>
    <property type="match status" value="1"/>
</dbReference>
<evidence type="ECO:0000313" key="3">
    <source>
        <dbReference type="Proteomes" id="UP000708148"/>
    </source>
</evidence>
<name>A0A8S1JGZ8_9CHLO</name>
<dbReference type="EMBL" id="CAJHUC010002221">
    <property type="protein sequence ID" value="CAD7703432.1"/>
    <property type="molecule type" value="Genomic_DNA"/>
</dbReference>
<dbReference type="AlphaFoldDB" id="A0A8S1JGZ8"/>
<keyword evidence="1" id="KW-0732">Signal</keyword>